<proteinExistence type="predicted"/>
<feature type="transmembrane region" description="Helical" evidence="1">
    <location>
        <begin position="35"/>
        <end position="55"/>
    </location>
</feature>
<feature type="transmembrane region" description="Helical" evidence="1">
    <location>
        <begin position="92"/>
        <end position="114"/>
    </location>
</feature>
<organism evidence="2 3">
    <name type="scientific">Rhodocollybia butyracea</name>
    <dbReference type="NCBI Taxonomy" id="206335"/>
    <lineage>
        <taxon>Eukaryota</taxon>
        <taxon>Fungi</taxon>
        <taxon>Dikarya</taxon>
        <taxon>Basidiomycota</taxon>
        <taxon>Agaricomycotina</taxon>
        <taxon>Agaricomycetes</taxon>
        <taxon>Agaricomycetidae</taxon>
        <taxon>Agaricales</taxon>
        <taxon>Marasmiineae</taxon>
        <taxon>Omphalotaceae</taxon>
        <taxon>Rhodocollybia</taxon>
    </lineage>
</organism>
<keyword evidence="1" id="KW-1133">Transmembrane helix</keyword>
<dbReference type="AlphaFoldDB" id="A0A9P5PGJ1"/>
<keyword evidence="1" id="KW-0472">Membrane</keyword>
<feature type="transmembrane region" description="Helical" evidence="1">
    <location>
        <begin position="126"/>
        <end position="147"/>
    </location>
</feature>
<keyword evidence="3" id="KW-1185">Reference proteome</keyword>
<dbReference type="Proteomes" id="UP000772434">
    <property type="component" value="Unassembled WGS sequence"/>
</dbReference>
<accession>A0A9P5PGJ1</accession>
<evidence type="ECO:0000313" key="2">
    <source>
        <dbReference type="EMBL" id="KAF9062277.1"/>
    </source>
</evidence>
<evidence type="ECO:0000256" key="1">
    <source>
        <dbReference type="SAM" id="Phobius"/>
    </source>
</evidence>
<reference evidence="2" key="1">
    <citation type="submission" date="2020-11" db="EMBL/GenBank/DDBJ databases">
        <authorList>
            <consortium name="DOE Joint Genome Institute"/>
            <person name="Ahrendt S."/>
            <person name="Riley R."/>
            <person name="Andreopoulos W."/>
            <person name="Labutti K."/>
            <person name="Pangilinan J."/>
            <person name="Ruiz-Duenas F.J."/>
            <person name="Barrasa J.M."/>
            <person name="Sanchez-Garcia M."/>
            <person name="Camarero S."/>
            <person name="Miyauchi S."/>
            <person name="Serrano A."/>
            <person name="Linde D."/>
            <person name="Babiker R."/>
            <person name="Drula E."/>
            <person name="Ayuso-Fernandez I."/>
            <person name="Pacheco R."/>
            <person name="Padilla G."/>
            <person name="Ferreira P."/>
            <person name="Barriuso J."/>
            <person name="Kellner H."/>
            <person name="Castanera R."/>
            <person name="Alfaro M."/>
            <person name="Ramirez L."/>
            <person name="Pisabarro A.G."/>
            <person name="Kuo A."/>
            <person name="Tritt A."/>
            <person name="Lipzen A."/>
            <person name="He G."/>
            <person name="Yan M."/>
            <person name="Ng V."/>
            <person name="Cullen D."/>
            <person name="Martin F."/>
            <person name="Rosso M.-N."/>
            <person name="Henrissat B."/>
            <person name="Hibbett D."/>
            <person name="Martinez A.T."/>
            <person name="Grigoriev I.V."/>
        </authorList>
    </citation>
    <scope>NUCLEOTIDE SEQUENCE</scope>
    <source>
        <strain evidence="2">AH 40177</strain>
    </source>
</reference>
<keyword evidence="1" id="KW-0812">Transmembrane</keyword>
<name>A0A9P5PGJ1_9AGAR</name>
<dbReference type="OrthoDB" id="2744793at2759"/>
<evidence type="ECO:0000313" key="3">
    <source>
        <dbReference type="Proteomes" id="UP000772434"/>
    </source>
</evidence>
<gene>
    <name evidence="2" type="ORF">BDP27DRAFT_1483465</name>
</gene>
<feature type="transmembrane region" description="Helical" evidence="1">
    <location>
        <begin position="167"/>
        <end position="189"/>
    </location>
</feature>
<comment type="caution">
    <text evidence="2">The sequence shown here is derived from an EMBL/GenBank/DDBJ whole genome shotgun (WGS) entry which is preliminary data.</text>
</comment>
<dbReference type="EMBL" id="JADNRY010000177">
    <property type="protein sequence ID" value="KAF9062277.1"/>
    <property type="molecule type" value="Genomic_DNA"/>
</dbReference>
<sequence>MLFEESGIIAAYGKERTYTVIGAAVIKNGLHKRPVLVLFIIQVILILACVLQIAVVNGNLLDILFCFMMDPKLDFDQDLANKSTACDVRNNVWATLLGWPGNLSLVIGDSVVVWRAWTLWEHHTGVQWMLVIFGICNGVANIVANLYSSISDITDPTIRMVLQNFYLILSLVLNILATMLIAYKIWLVLWNLKLKHRNINGPFKSNKTFVKDPRVTHANWKYSSWADLTRLDFVQ</sequence>
<protein>
    <submittedName>
        <fullName evidence="2">Uncharacterized protein</fullName>
    </submittedName>
</protein>